<accession>A0A1J8PJB2</accession>
<sequence>MYGKQFEVPLCAAKTGPPSLLLRAQRIKLSGPHTACGVQYSEVDVTTDAAHEAYTLYRQSNHRNDLDIALERFQTVLDQCPPGHPHRAAALSNIAHAILYGFTKG</sequence>
<dbReference type="AlphaFoldDB" id="A0A1J8PJB2"/>
<protein>
    <submittedName>
        <fullName evidence="1">Uncharacterized protein</fullName>
    </submittedName>
</protein>
<evidence type="ECO:0000313" key="1">
    <source>
        <dbReference type="EMBL" id="OJA09029.1"/>
    </source>
</evidence>
<gene>
    <name evidence="1" type="ORF">AZE42_09024</name>
</gene>
<evidence type="ECO:0000313" key="2">
    <source>
        <dbReference type="Proteomes" id="UP000183567"/>
    </source>
</evidence>
<feature type="non-terminal residue" evidence="1">
    <location>
        <position position="105"/>
    </location>
</feature>
<dbReference type="OrthoDB" id="2691276at2759"/>
<dbReference type="Proteomes" id="UP000183567">
    <property type="component" value="Unassembled WGS sequence"/>
</dbReference>
<reference evidence="1 2" key="1">
    <citation type="submission" date="2016-03" db="EMBL/GenBank/DDBJ databases">
        <title>Comparative genomics of the ectomycorrhizal sister species Rhizopogon vinicolor and Rhizopogon vesiculosus (Basidiomycota: Boletales) reveals a divergence of the mating type B locus.</title>
        <authorList>
            <person name="Mujic A.B."/>
            <person name="Kuo A."/>
            <person name="Tritt A."/>
            <person name="Lipzen A."/>
            <person name="Chen C."/>
            <person name="Johnson J."/>
            <person name="Sharma A."/>
            <person name="Barry K."/>
            <person name="Grigoriev I.V."/>
            <person name="Spatafora J.W."/>
        </authorList>
    </citation>
    <scope>NUCLEOTIDE SEQUENCE [LARGE SCALE GENOMIC DNA]</scope>
    <source>
        <strain evidence="1 2">AM-OR11-056</strain>
    </source>
</reference>
<comment type="caution">
    <text evidence="1">The sequence shown here is derived from an EMBL/GenBank/DDBJ whole genome shotgun (WGS) entry which is preliminary data.</text>
</comment>
<organism evidence="1 2">
    <name type="scientific">Rhizopogon vesiculosus</name>
    <dbReference type="NCBI Taxonomy" id="180088"/>
    <lineage>
        <taxon>Eukaryota</taxon>
        <taxon>Fungi</taxon>
        <taxon>Dikarya</taxon>
        <taxon>Basidiomycota</taxon>
        <taxon>Agaricomycotina</taxon>
        <taxon>Agaricomycetes</taxon>
        <taxon>Agaricomycetidae</taxon>
        <taxon>Boletales</taxon>
        <taxon>Suillineae</taxon>
        <taxon>Rhizopogonaceae</taxon>
        <taxon>Rhizopogon</taxon>
    </lineage>
</organism>
<proteinExistence type="predicted"/>
<keyword evidence="2" id="KW-1185">Reference proteome</keyword>
<name>A0A1J8PJB2_9AGAM</name>
<dbReference type="EMBL" id="LVVM01006043">
    <property type="protein sequence ID" value="OJA09029.1"/>
    <property type="molecule type" value="Genomic_DNA"/>
</dbReference>